<evidence type="ECO:0000313" key="8">
    <source>
        <dbReference type="Proteomes" id="UP000023268"/>
    </source>
</evidence>
<feature type="chain" id="PRO_5001492003" description="Cytochrome c domain-containing protein" evidence="5">
    <location>
        <begin position="33"/>
        <end position="169"/>
    </location>
</feature>
<dbReference type="PROSITE" id="PS51007">
    <property type="entry name" value="CYTC"/>
    <property type="match status" value="1"/>
</dbReference>
<dbReference type="SUPFAM" id="SSF46626">
    <property type="entry name" value="Cytochrome c"/>
    <property type="match status" value="1"/>
</dbReference>
<dbReference type="InterPro" id="IPR009056">
    <property type="entry name" value="Cyt_c-like_dom"/>
</dbReference>
<organism evidence="7 8">
    <name type="scientific">Hylemonella gracilis str. Niagara R</name>
    <dbReference type="NCBI Taxonomy" id="1458275"/>
    <lineage>
        <taxon>Bacteria</taxon>
        <taxon>Pseudomonadati</taxon>
        <taxon>Pseudomonadota</taxon>
        <taxon>Betaproteobacteria</taxon>
        <taxon>Burkholderiales</taxon>
        <taxon>Comamonadaceae</taxon>
        <taxon>Hylemonella</taxon>
    </lineage>
</organism>
<protein>
    <recommendedName>
        <fullName evidence="6">Cytochrome c domain-containing protein</fullName>
    </recommendedName>
</protein>
<dbReference type="EMBL" id="JEMG01000001">
    <property type="protein sequence ID" value="EYC52978.1"/>
    <property type="molecule type" value="Genomic_DNA"/>
</dbReference>
<dbReference type="RefSeq" id="WP_035610245.1">
    <property type="nucleotide sequence ID" value="NZ_JEMG01000001.1"/>
</dbReference>
<dbReference type="Pfam" id="PF13442">
    <property type="entry name" value="Cytochrome_CBB3"/>
    <property type="match status" value="1"/>
</dbReference>
<evidence type="ECO:0000256" key="4">
    <source>
        <dbReference type="PROSITE-ProRule" id="PRU00433"/>
    </source>
</evidence>
<feature type="signal peptide" evidence="5">
    <location>
        <begin position="1"/>
        <end position="32"/>
    </location>
</feature>
<reference evidence="7 8" key="1">
    <citation type="submission" date="2014-02" db="EMBL/GenBank/DDBJ databases">
        <title>Draft Genome of Hylemonella gracilis isolated from the Niagara River.</title>
        <authorList>
            <person name="Pawlowski D.R."/>
            <person name="Koudelka G.B."/>
        </authorList>
    </citation>
    <scope>NUCLEOTIDE SEQUENCE [LARGE SCALE GENOMIC DNA]</scope>
    <source>
        <strain evidence="7 8">Niagara R</strain>
    </source>
</reference>
<keyword evidence="2 4" id="KW-0479">Metal-binding</keyword>
<accession>A0A016XP40</accession>
<evidence type="ECO:0000256" key="1">
    <source>
        <dbReference type="ARBA" id="ARBA00022617"/>
    </source>
</evidence>
<sequence>MRKTKNASARVNAASLAALFFALLATTLTGCAVEWQNPQAARQLAREQQPTGSTYLGWRVYQDRCASCHGTDARGSANAPSLLARLQTLGPRQFVSLVLYRYDSTLQGQPAAVRDAREAQVDSLMQRQNQPLAMPAWQDEPRMNAHVLDLYAYLSARSEGRIDASKPNP</sequence>
<dbReference type="AlphaFoldDB" id="A0A016XP40"/>
<keyword evidence="1 4" id="KW-0349">Heme</keyword>
<keyword evidence="5" id="KW-0732">Signal</keyword>
<feature type="domain" description="Cytochrome c" evidence="6">
    <location>
        <begin position="52"/>
        <end position="158"/>
    </location>
</feature>
<dbReference type="GO" id="GO:0009055">
    <property type="term" value="F:electron transfer activity"/>
    <property type="evidence" value="ECO:0007669"/>
    <property type="project" value="InterPro"/>
</dbReference>
<evidence type="ECO:0000256" key="3">
    <source>
        <dbReference type="ARBA" id="ARBA00023004"/>
    </source>
</evidence>
<dbReference type="PROSITE" id="PS51257">
    <property type="entry name" value="PROKAR_LIPOPROTEIN"/>
    <property type="match status" value="1"/>
</dbReference>
<dbReference type="GO" id="GO:0046872">
    <property type="term" value="F:metal ion binding"/>
    <property type="evidence" value="ECO:0007669"/>
    <property type="project" value="UniProtKB-KW"/>
</dbReference>
<dbReference type="InterPro" id="IPR036909">
    <property type="entry name" value="Cyt_c-like_dom_sf"/>
</dbReference>
<dbReference type="STRING" id="1458275.AZ34_17190"/>
<dbReference type="eggNOG" id="COG2010">
    <property type="taxonomic scope" value="Bacteria"/>
</dbReference>
<dbReference type="Proteomes" id="UP000023268">
    <property type="component" value="Unassembled WGS sequence"/>
</dbReference>
<keyword evidence="3 4" id="KW-0408">Iron</keyword>
<evidence type="ECO:0000313" key="7">
    <source>
        <dbReference type="EMBL" id="EYC52978.1"/>
    </source>
</evidence>
<dbReference type="Gene3D" id="1.10.760.10">
    <property type="entry name" value="Cytochrome c-like domain"/>
    <property type="match status" value="1"/>
</dbReference>
<evidence type="ECO:0000256" key="5">
    <source>
        <dbReference type="SAM" id="SignalP"/>
    </source>
</evidence>
<proteinExistence type="predicted"/>
<name>A0A016XP40_9BURK</name>
<gene>
    <name evidence="7" type="ORF">AZ34_17190</name>
</gene>
<evidence type="ECO:0000259" key="6">
    <source>
        <dbReference type="PROSITE" id="PS51007"/>
    </source>
</evidence>
<dbReference type="GO" id="GO:0020037">
    <property type="term" value="F:heme binding"/>
    <property type="evidence" value="ECO:0007669"/>
    <property type="project" value="InterPro"/>
</dbReference>
<comment type="caution">
    <text evidence="7">The sequence shown here is derived from an EMBL/GenBank/DDBJ whole genome shotgun (WGS) entry which is preliminary data.</text>
</comment>
<evidence type="ECO:0000256" key="2">
    <source>
        <dbReference type="ARBA" id="ARBA00022723"/>
    </source>
</evidence>